<sequence length="66" mass="7794">MNKQYKILLLPIVLLLLSLFFDKNLVINIRDTYYVISYIYLSSVLLVLVLLSMVAYTIIIRKNKKQ</sequence>
<proteinExistence type="predicted"/>
<organism evidence="2">
    <name type="scientific">Tenacibaculum sp. Pbs-1</name>
    <dbReference type="NCBI Taxonomy" id="3238748"/>
    <lineage>
        <taxon>Bacteria</taxon>
        <taxon>Pseudomonadati</taxon>
        <taxon>Bacteroidota</taxon>
        <taxon>Flavobacteriia</taxon>
        <taxon>Flavobacteriales</taxon>
        <taxon>Flavobacteriaceae</taxon>
        <taxon>Tenacibaculum</taxon>
    </lineage>
</organism>
<feature type="transmembrane region" description="Helical" evidence="1">
    <location>
        <begin position="38"/>
        <end position="60"/>
    </location>
</feature>
<gene>
    <name evidence="2" type="ORF">Pbs1_19580</name>
</gene>
<dbReference type="EMBL" id="AP035888">
    <property type="protein sequence ID" value="BFP68615.1"/>
    <property type="molecule type" value="Genomic_DNA"/>
</dbReference>
<accession>A0AB33L161</accession>
<evidence type="ECO:0000313" key="2">
    <source>
        <dbReference type="EMBL" id="BFP68615.1"/>
    </source>
</evidence>
<keyword evidence="1" id="KW-1133">Transmembrane helix</keyword>
<dbReference type="AlphaFoldDB" id="A0AB33L161"/>
<reference evidence="2" key="1">
    <citation type="submission" date="2024-08" db="EMBL/GenBank/DDBJ databases">
        <title>Whole genome sequence of Tenacibaculum sp. strain pbs-1 associated with black-spot shell disease in Akoya pearl oysters.</title>
        <authorList>
            <person name="Sakatoku A."/>
            <person name="Suzuki T."/>
            <person name="Hatano K."/>
            <person name="Seki M."/>
            <person name="Tanaka D."/>
            <person name="Nakamura S."/>
            <person name="Suzuki N."/>
            <person name="Isshiki T."/>
        </authorList>
    </citation>
    <scope>NUCLEOTIDE SEQUENCE</scope>
    <source>
        <strain evidence="2">Pbs-1</strain>
    </source>
</reference>
<evidence type="ECO:0008006" key="3">
    <source>
        <dbReference type="Google" id="ProtNLM"/>
    </source>
</evidence>
<protein>
    <recommendedName>
        <fullName evidence="3">DUF3955 domain-containing protein</fullName>
    </recommendedName>
</protein>
<name>A0AB33L161_9FLAO</name>
<evidence type="ECO:0000256" key="1">
    <source>
        <dbReference type="SAM" id="Phobius"/>
    </source>
</evidence>
<keyword evidence="1" id="KW-0472">Membrane</keyword>
<keyword evidence="1" id="KW-0812">Transmembrane</keyword>